<gene>
    <name evidence="5" type="ORF">EV146_104407</name>
</gene>
<comment type="caution">
    <text evidence="5">The sequence shown here is derived from an EMBL/GenBank/DDBJ whole genome shotgun (WGS) entry which is preliminary data.</text>
</comment>
<dbReference type="GO" id="GO:0008768">
    <property type="term" value="F:UDP-sugar diphosphatase activity"/>
    <property type="evidence" value="ECO:0007669"/>
    <property type="project" value="TreeGrafter"/>
</dbReference>
<dbReference type="InterPro" id="IPR029052">
    <property type="entry name" value="Metallo-depent_PP-like"/>
</dbReference>
<dbReference type="PANTHER" id="PTHR11575:SF24">
    <property type="entry name" value="5'-NUCLEOTIDASE"/>
    <property type="match status" value="1"/>
</dbReference>
<reference evidence="5 6" key="1">
    <citation type="journal article" date="2015" name="Stand. Genomic Sci.">
        <title>Genomic Encyclopedia of Bacterial and Archaeal Type Strains, Phase III: the genomes of soil and plant-associated and newly described type strains.</title>
        <authorList>
            <person name="Whitman W.B."/>
            <person name="Woyke T."/>
            <person name="Klenk H.P."/>
            <person name="Zhou Y."/>
            <person name="Lilburn T.G."/>
            <person name="Beck B.J."/>
            <person name="De Vos P."/>
            <person name="Vandamme P."/>
            <person name="Eisen J.A."/>
            <person name="Garrity G."/>
            <person name="Hugenholtz P."/>
            <person name="Kyrpides N.C."/>
        </authorList>
    </citation>
    <scope>NUCLEOTIDE SEQUENCE [LARGE SCALE GENOMIC DNA]</scope>
    <source>
        <strain evidence="5 6">CV53</strain>
    </source>
</reference>
<dbReference type="RefSeq" id="WP_132004721.1">
    <property type="nucleotide sequence ID" value="NZ_JABUHM010000015.1"/>
</dbReference>
<dbReference type="SUPFAM" id="SSF55816">
    <property type="entry name" value="5'-nucleotidase (syn. UDP-sugar hydrolase), C-terminal domain"/>
    <property type="match status" value="1"/>
</dbReference>
<dbReference type="Pfam" id="PF02872">
    <property type="entry name" value="5_nucleotid_C"/>
    <property type="match status" value="1"/>
</dbReference>
<dbReference type="InterPro" id="IPR004843">
    <property type="entry name" value="Calcineurin-like_PHP"/>
</dbReference>
<evidence type="ECO:0000256" key="1">
    <source>
        <dbReference type="ARBA" id="ARBA00022729"/>
    </source>
</evidence>
<feature type="domain" description="Calcineurin-like phosphoesterase" evidence="3">
    <location>
        <begin position="57"/>
        <end position="315"/>
    </location>
</feature>
<keyword evidence="6" id="KW-1185">Reference proteome</keyword>
<feature type="signal peptide" evidence="2">
    <location>
        <begin position="1"/>
        <end position="31"/>
    </location>
</feature>
<comment type="similarity">
    <text evidence="2">Belongs to the 5'-nucleotidase family.</text>
</comment>
<name>A0A4R2BGV7_9BACI</name>
<dbReference type="Gene3D" id="3.90.780.10">
    <property type="entry name" value="5'-Nucleotidase, C-terminal domain"/>
    <property type="match status" value="1"/>
</dbReference>
<proteinExistence type="inferred from homology"/>
<dbReference type="GO" id="GO:0008253">
    <property type="term" value="F:5'-nucleotidase activity"/>
    <property type="evidence" value="ECO:0007669"/>
    <property type="project" value="TreeGrafter"/>
</dbReference>
<dbReference type="AlphaFoldDB" id="A0A4R2BGV7"/>
<keyword evidence="2" id="KW-0378">Hydrolase</keyword>
<feature type="domain" description="5'-Nucleotidase C-terminal" evidence="4">
    <location>
        <begin position="396"/>
        <end position="566"/>
    </location>
</feature>
<dbReference type="Proteomes" id="UP000295689">
    <property type="component" value="Unassembled WGS sequence"/>
</dbReference>
<dbReference type="InterPro" id="IPR006179">
    <property type="entry name" value="5_nucleotidase/apyrase"/>
</dbReference>
<dbReference type="InterPro" id="IPR008334">
    <property type="entry name" value="5'-Nucleotdase_C"/>
</dbReference>
<dbReference type="InterPro" id="IPR036907">
    <property type="entry name" value="5'-Nucleotdase_C_sf"/>
</dbReference>
<feature type="chain" id="PRO_5020979745" evidence="2">
    <location>
        <begin position="32"/>
        <end position="606"/>
    </location>
</feature>
<evidence type="ECO:0000313" key="6">
    <source>
        <dbReference type="Proteomes" id="UP000295689"/>
    </source>
</evidence>
<evidence type="ECO:0000256" key="2">
    <source>
        <dbReference type="RuleBase" id="RU362119"/>
    </source>
</evidence>
<protein>
    <submittedName>
        <fullName evidence="5">5'-nucleotidase</fullName>
    </submittedName>
</protein>
<dbReference type="EMBL" id="SLVV01000004">
    <property type="protein sequence ID" value="TCN26297.1"/>
    <property type="molecule type" value="Genomic_DNA"/>
</dbReference>
<dbReference type="SUPFAM" id="SSF56300">
    <property type="entry name" value="Metallo-dependent phosphatases"/>
    <property type="match status" value="1"/>
</dbReference>
<evidence type="ECO:0000259" key="4">
    <source>
        <dbReference type="Pfam" id="PF02872"/>
    </source>
</evidence>
<keyword evidence="2" id="KW-0547">Nucleotide-binding</keyword>
<accession>A0A4R2BGV7</accession>
<sequence length="606" mass="66094">MLKNVLKRLSLASTAAILGSSIVMGSSYAFAAESDGQTGSKQGKGNSDLVDLQLLSLTDFHGYLQALNDKSNSQIMTKDGQLTVGGAAYMAAHIKKLKNGHENSILFSAGDDLSGWPFEVASHHNEPTVEFLNAIGLDFSVAGNHEFDATKEFLTEHIMKGKSFGEVGVDSSFTDSSGKKFKGADYDYLSANIREADTGKLVLKPYTIERIHDGKGGTIPVGFIAITTPATIQGSTSFQDGILTADPMVDTANRYAKELQKKGVETIIAVVHEGGSTKSDGTDINGSDSPFGPIFEFAKEASPAIDAIVSGHWHAKFNAMIDDPAGNPRPVVEAANHGRLLNEMNLSIDPKTKDVVRDLTTSTNHPVTRDIPADPEIEKMVSYWAERGKERYAQPVAELTGDLTRTRNENGESTLANVAADAHYHAGKKVEKPAEFALTAASSLRGDLLFKKGSNPADRDGQILFGEMWHAHGYQNPVAVVTLTGQQIKLILEEQWRKKADGSESFHPLAVSHNVNYRFDKSKPLNDRINPKDVMINGESLDLDRSYRVAALAYLIIGADGYPTFTQYRQPERAEVDYWAFLNYLKEKQVIETPALNRVTSLSEVQ</sequence>
<keyword evidence="1 2" id="KW-0732">Signal</keyword>
<dbReference type="GO" id="GO:0030288">
    <property type="term" value="C:outer membrane-bounded periplasmic space"/>
    <property type="evidence" value="ECO:0007669"/>
    <property type="project" value="TreeGrafter"/>
</dbReference>
<evidence type="ECO:0000259" key="3">
    <source>
        <dbReference type="Pfam" id="PF00149"/>
    </source>
</evidence>
<organism evidence="5 6">
    <name type="scientific">Mesobacillus foraminis</name>
    <dbReference type="NCBI Taxonomy" id="279826"/>
    <lineage>
        <taxon>Bacteria</taxon>
        <taxon>Bacillati</taxon>
        <taxon>Bacillota</taxon>
        <taxon>Bacilli</taxon>
        <taxon>Bacillales</taxon>
        <taxon>Bacillaceae</taxon>
        <taxon>Mesobacillus</taxon>
    </lineage>
</organism>
<dbReference type="Pfam" id="PF00149">
    <property type="entry name" value="Metallophos"/>
    <property type="match status" value="1"/>
</dbReference>
<evidence type="ECO:0000313" key="5">
    <source>
        <dbReference type="EMBL" id="TCN26297.1"/>
    </source>
</evidence>
<dbReference type="Gene3D" id="3.60.21.10">
    <property type="match status" value="1"/>
</dbReference>
<dbReference type="PANTHER" id="PTHR11575">
    <property type="entry name" value="5'-NUCLEOTIDASE-RELATED"/>
    <property type="match status" value="1"/>
</dbReference>
<dbReference type="GO" id="GO:0009166">
    <property type="term" value="P:nucleotide catabolic process"/>
    <property type="evidence" value="ECO:0007669"/>
    <property type="project" value="InterPro"/>
</dbReference>
<dbReference type="GO" id="GO:0000166">
    <property type="term" value="F:nucleotide binding"/>
    <property type="evidence" value="ECO:0007669"/>
    <property type="project" value="UniProtKB-KW"/>
</dbReference>
<dbReference type="PRINTS" id="PR01607">
    <property type="entry name" value="APYRASEFAMLY"/>
</dbReference>